<evidence type="ECO:0000256" key="3">
    <source>
        <dbReference type="ARBA" id="ARBA00022989"/>
    </source>
</evidence>
<dbReference type="Proteomes" id="UP001597079">
    <property type="component" value="Unassembled WGS sequence"/>
</dbReference>
<dbReference type="RefSeq" id="WP_377944979.1">
    <property type="nucleotide sequence ID" value="NZ_JBHUCX010000083.1"/>
</dbReference>
<accession>A0ABW4JMN0</accession>
<feature type="transmembrane region" description="Helical" evidence="5">
    <location>
        <begin position="55"/>
        <end position="77"/>
    </location>
</feature>
<keyword evidence="2 5" id="KW-0812">Transmembrane</keyword>
<name>A0ABW4JMN0_9BACL</name>
<evidence type="ECO:0000256" key="5">
    <source>
        <dbReference type="SAM" id="Phobius"/>
    </source>
</evidence>
<keyword evidence="3 5" id="KW-1133">Transmembrane helix</keyword>
<evidence type="ECO:0000313" key="6">
    <source>
        <dbReference type="EMBL" id="MFD1677070.1"/>
    </source>
</evidence>
<keyword evidence="4 5" id="KW-0472">Membrane</keyword>
<feature type="transmembrane region" description="Helical" evidence="5">
    <location>
        <begin position="219"/>
        <end position="241"/>
    </location>
</feature>
<evidence type="ECO:0000256" key="1">
    <source>
        <dbReference type="ARBA" id="ARBA00004127"/>
    </source>
</evidence>
<evidence type="ECO:0000256" key="2">
    <source>
        <dbReference type="ARBA" id="ARBA00022692"/>
    </source>
</evidence>
<dbReference type="PANTHER" id="PTHR31851">
    <property type="entry name" value="FE(2+)/MN(2+) TRANSPORTER PCL1"/>
    <property type="match status" value="1"/>
</dbReference>
<evidence type="ECO:0000256" key="4">
    <source>
        <dbReference type="ARBA" id="ARBA00023136"/>
    </source>
</evidence>
<sequence length="242" mass="25469">MTVSVIAQLDNILNRKKQKRAPGWLGDAIYGVNDGLGAIFGIIAGVAGYTPNSHAILVAGFFGAVASTLSMGAGAWLSTKSKNELMESGFQKAQEDIRRNPSHECKSLSLIYQEKGFSEAEAEHIAQTIASDESRFLQAIAQEKHGLHESSRGNPWSSAVFAALSTFVGAIVPLLAFFFMHGEAALVAAAAVSLFAHFVVGAAKSAVTVRSWWASGIEMTLAGVIVGALSYILGVLGNVMLG</sequence>
<comment type="subcellular location">
    <subcellularLocation>
        <location evidence="1">Endomembrane system</location>
        <topology evidence="1">Multi-pass membrane protein</topology>
    </subcellularLocation>
</comment>
<dbReference type="EMBL" id="JBHUCX010000083">
    <property type="protein sequence ID" value="MFD1677070.1"/>
    <property type="molecule type" value="Genomic_DNA"/>
</dbReference>
<feature type="transmembrane region" description="Helical" evidence="5">
    <location>
        <begin position="24"/>
        <end position="49"/>
    </location>
</feature>
<feature type="transmembrane region" description="Helical" evidence="5">
    <location>
        <begin position="185"/>
        <end position="207"/>
    </location>
</feature>
<dbReference type="InterPro" id="IPR008217">
    <property type="entry name" value="Ccc1_fam"/>
</dbReference>
<evidence type="ECO:0000313" key="7">
    <source>
        <dbReference type="Proteomes" id="UP001597079"/>
    </source>
</evidence>
<feature type="transmembrane region" description="Helical" evidence="5">
    <location>
        <begin position="159"/>
        <end position="179"/>
    </location>
</feature>
<organism evidence="6 7">
    <name type="scientific">Alicyclobacillus fodiniaquatilis</name>
    <dbReference type="NCBI Taxonomy" id="1661150"/>
    <lineage>
        <taxon>Bacteria</taxon>
        <taxon>Bacillati</taxon>
        <taxon>Bacillota</taxon>
        <taxon>Bacilli</taxon>
        <taxon>Bacillales</taxon>
        <taxon>Alicyclobacillaceae</taxon>
        <taxon>Alicyclobacillus</taxon>
    </lineage>
</organism>
<protein>
    <submittedName>
        <fullName evidence="6">VIT1/CCC1 transporter family protein</fullName>
    </submittedName>
</protein>
<keyword evidence="7" id="KW-1185">Reference proteome</keyword>
<comment type="caution">
    <text evidence="6">The sequence shown here is derived from an EMBL/GenBank/DDBJ whole genome shotgun (WGS) entry which is preliminary data.</text>
</comment>
<gene>
    <name evidence="6" type="ORF">ACFSB2_20555</name>
</gene>
<reference evidence="7" key="1">
    <citation type="journal article" date="2019" name="Int. J. Syst. Evol. Microbiol.">
        <title>The Global Catalogue of Microorganisms (GCM) 10K type strain sequencing project: providing services to taxonomists for standard genome sequencing and annotation.</title>
        <authorList>
            <consortium name="The Broad Institute Genomics Platform"/>
            <consortium name="The Broad Institute Genome Sequencing Center for Infectious Disease"/>
            <person name="Wu L."/>
            <person name="Ma J."/>
        </authorList>
    </citation>
    <scope>NUCLEOTIDE SEQUENCE [LARGE SCALE GENOMIC DNA]</scope>
    <source>
        <strain evidence="7">CGMCC 1.12286</strain>
    </source>
</reference>
<dbReference type="Pfam" id="PF01988">
    <property type="entry name" value="VIT1"/>
    <property type="match status" value="1"/>
</dbReference>
<proteinExistence type="predicted"/>